<evidence type="ECO:0000313" key="3">
    <source>
        <dbReference type="EMBL" id="KZV36007.1"/>
    </source>
</evidence>
<dbReference type="EMBL" id="KV003958">
    <property type="protein sequence ID" value="KZV36007.1"/>
    <property type="molecule type" value="Genomic_DNA"/>
</dbReference>
<keyword evidence="4" id="KW-1185">Reference proteome</keyword>
<feature type="region of interest" description="Disordered" evidence="1">
    <location>
        <begin position="175"/>
        <end position="201"/>
    </location>
</feature>
<organism evidence="3 4">
    <name type="scientific">Dorcoceras hygrometricum</name>
    <dbReference type="NCBI Taxonomy" id="472368"/>
    <lineage>
        <taxon>Eukaryota</taxon>
        <taxon>Viridiplantae</taxon>
        <taxon>Streptophyta</taxon>
        <taxon>Embryophyta</taxon>
        <taxon>Tracheophyta</taxon>
        <taxon>Spermatophyta</taxon>
        <taxon>Magnoliopsida</taxon>
        <taxon>eudicotyledons</taxon>
        <taxon>Gunneridae</taxon>
        <taxon>Pentapetalae</taxon>
        <taxon>asterids</taxon>
        <taxon>lamiids</taxon>
        <taxon>Lamiales</taxon>
        <taxon>Gesneriaceae</taxon>
        <taxon>Didymocarpoideae</taxon>
        <taxon>Trichosporeae</taxon>
        <taxon>Loxocarpinae</taxon>
        <taxon>Dorcoceras</taxon>
    </lineage>
</organism>
<dbReference type="Proteomes" id="UP000250235">
    <property type="component" value="Unassembled WGS sequence"/>
</dbReference>
<dbReference type="AlphaFoldDB" id="A0A2Z7BUT4"/>
<keyword evidence="2" id="KW-0732">Signal</keyword>
<accession>A0A2Z7BUT4</accession>
<proteinExistence type="predicted"/>
<protein>
    <submittedName>
        <fullName evidence="3">Uncharacterized protein</fullName>
    </submittedName>
</protein>
<feature type="chain" id="PRO_5016365730" evidence="2">
    <location>
        <begin position="16"/>
        <end position="201"/>
    </location>
</feature>
<gene>
    <name evidence="3" type="ORF">F511_14524</name>
</gene>
<sequence>MGVIALIVCLLVVNAGQPSRSAKRMRHRFEVQVTRGSLILENASTIAPAGFVGGNALLLELSVLRRCSRSGAGGAEEETTTLASAVVGEESILRMGLRVDQVNSKHTMALEEKNRAELKQQPAERKPVGNGAKLGNKLRAQKCSRAGDLLREIYKPARLQTKAGENITMAEQISSRAVANERRRREHLTAHERNQLEEDTS</sequence>
<feature type="compositionally biased region" description="Basic and acidic residues" evidence="1">
    <location>
        <begin position="179"/>
        <end position="201"/>
    </location>
</feature>
<evidence type="ECO:0000313" key="4">
    <source>
        <dbReference type="Proteomes" id="UP000250235"/>
    </source>
</evidence>
<evidence type="ECO:0000256" key="1">
    <source>
        <dbReference type="SAM" id="MobiDB-lite"/>
    </source>
</evidence>
<name>A0A2Z7BUT4_9LAMI</name>
<evidence type="ECO:0000256" key="2">
    <source>
        <dbReference type="SAM" id="SignalP"/>
    </source>
</evidence>
<feature type="signal peptide" evidence="2">
    <location>
        <begin position="1"/>
        <end position="15"/>
    </location>
</feature>
<reference evidence="3 4" key="1">
    <citation type="journal article" date="2015" name="Proc. Natl. Acad. Sci. U.S.A.">
        <title>The resurrection genome of Boea hygrometrica: A blueprint for survival of dehydration.</title>
        <authorList>
            <person name="Xiao L."/>
            <person name="Yang G."/>
            <person name="Zhang L."/>
            <person name="Yang X."/>
            <person name="Zhao S."/>
            <person name="Ji Z."/>
            <person name="Zhou Q."/>
            <person name="Hu M."/>
            <person name="Wang Y."/>
            <person name="Chen M."/>
            <person name="Xu Y."/>
            <person name="Jin H."/>
            <person name="Xiao X."/>
            <person name="Hu G."/>
            <person name="Bao F."/>
            <person name="Hu Y."/>
            <person name="Wan P."/>
            <person name="Li L."/>
            <person name="Deng X."/>
            <person name="Kuang T."/>
            <person name="Xiang C."/>
            <person name="Zhu J.K."/>
            <person name="Oliver M.J."/>
            <person name="He Y."/>
        </authorList>
    </citation>
    <scope>NUCLEOTIDE SEQUENCE [LARGE SCALE GENOMIC DNA]</scope>
    <source>
        <strain evidence="4">cv. XS01</strain>
    </source>
</reference>